<evidence type="ECO:0000256" key="4">
    <source>
        <dbReference type="ARBA" id="ARBA00023163"/>
    </source>
</evidence>
<keyword evidence="4" id="KW-0804">Transcription</keyword>
<proteinExistence type="predicted"/>
<evidence type="ECO:0000313" key="9">
    <source>
        <dbReference type="RefSeq" id="XP_064076650.1"/>
    </source>
</evidence>
<feature type="compositionally biased region" description="Polar residues" evidence="6">
    <location>
        <begin position="248"/>
        <end position="262"/>
    </location>
</feature>
<dbReference type="Proteomes" id="UP001652626">
    <property type="component" value="Chromosome 4"/>
</dbReference>
<comment type="function">
    <text evidence="5">Involved in transvection phenomena (= synapsis-dependent gene expression), where the synaptic pairing of chromosomes carrying genes with which zeste interacts influences the expression of these genes. Zeste binds to DNA and stimulates transcription from a nearby promoter.</text>
</comment>
<evidence type="ECO:0000256" key="1">
    <source>
        <dbReference type="ARBA" id="ARBA00011764"/>
    </source>
</evidence>
<reference evidence="9" key="1">
    <citation type="submission" date="2025-08" db="UniProtKB">
        <authorList>
            <consortium name="RefSeq"/>
        </authorList>
    </citation>
    <scope>IDENTIFICATION</scope>
    <source>
        <tissue evidence="9">Whole body</tissue>
    </source>
</reference>
<feature type="domain" description="Myb/SANT-like DNA-binding" evidence="7">
    <location>
        <begin position="18"/>
        <end position="88"/>
    </location>
</feature>
<evidence type="ECO:0000259" key="7">
    <source>
        <dbReference type="Pfam" id="PF13873"/>
    </source>
</evidence>
<dbReference type="GeneID" id="113395102"/>
<gene>
    <name evidence="9" type="primary">LOC113395102</name>
</gene>
<name>A0ABM4AZC3_VANTA</name>
<evidence type="ECO:0000256" key="5">
    <source>
        <dbReference type="ARBA" id="ARBA00025466"/>
    </source>
</evidence>
<dbReference type="InterPro" id="IPR028002">
    <property type="entry name" value="Myb_DNA-bind_5"/>
</dbReference>
<feature type="region of interest" description="Disordered" evidence="6">
    <location>
        <begin position="248"/>
        <end position="268"/>
    </location>
</feature>
<keyword evidence="3" id="KW-0805">Transcription regulation</keyword>
<evidence type="ECO:0000256" key="6">
    <source>
        <dbReference type="SAM" id="MobiDB-lite"/>
    </source>
</evidence>
<evidence type="ECO:0000256" key="2">
    <source>
        <dbReference type="ARBA" id="ARBA00016807"/>
    </source>
</evidence>
<dbReference type="Pfam" id="PF13873">
    <property type="entry name" value="Myb_DNA-bind_5"/>
    <property type="match status" value="1"/>
</dbReference>
<evidence type="ECO:0000256" key="3">
    <source>
        <dbReference type="ARBA" id="ARBA00023015"/>
    </source>
</evidence>
<accession>A0ABM4AZC3</accession>
<keyword evidence="8" id="KW-1185">Reference proteome</keyword>
<evidence type="ECO:0000313" key="8">
    <source>
        <dbReference type="Proteomes" id="UP001652626"/>
    </source>
</evidence>
<protein>
    <recommendedName>
        <fullName evidence="2">Regulatory protein zeste</fullName>
    </recommendedName>
</protein>
<dbReference type="RefSeq" id="XP_064076650.1">
    <property type="nucleotide sequence ID" value="XM_064220580.1"/>
</dbReference>
<comment type="subunit">
    <text evidence="1">Self-associates forming complexes of several hundred monomers.</text>
</comment>
<sequence>MLGLFLLQMAPPRKIIKRQLEILVDYLEENKDISGGTPFSPVGLHAAKVKWTMVAKKLNAVENGAQKSPEGWKKYWFEWRHKCRKKAANIQQNQLNSSGSGQKIMLNEIELRALNINGNGCERIEPPVPSSKKLEIFLSEDSDSEHQLKIVEDQDQDTDEVKVPPKRRLTTENSTVTPPPEWAMDLEDRRIAAEERIAKALESIANMMQVQEGRRCIIEERIVETLTAIAGNLQGLNCGANQKNSLQHLQQTSHDQPETSSMKDVIFL</sequence>
<organism evidence="8 9">
    <name type="scientific">Vanessa tameamea</name>
    <name type="common">Kamehameha butterfly</name>
    <dbReference type="NCBI Taxonomy" id="334116"/>
    <lineage>
        <taxon>Eukaryota</taxon>
        <taxon>Metazoa</taxon>
        <taxon>Ecdysozoa</taxon>
        <taxon>Arthropoda</taxon>
        <taxon>Hexapoda</taxon>
        <taxon>Insecta</taxon>
        <taxon>Pterygota</taxon>
        <taxon>Neoptera</taxon>
        <taxon>Endopterygota</taxon>
        <taxon>Lepidoptera</taxon>
        <taxon>Glossata</taxon>
        <taxon>Ditrysia</taxon>
        <taxon>Papilionoidea</taxon>
        <taxon>Nymphalidae</taxon>
        <taxon>Nymphalinae</taxon>
        <taxon>Vanessa</taxon>
    </lineage>
</organism>